<protein>
    <submittedName>
        <fullName evidence="1">Uncharacterized protein</fullName>
    </submittedName>
</protein>
<name>A0A1C3P1T8_9ACTN</name>
<accession>A0A1C3P1T8</accession>
<gene>
    <name evidence="1" type="ORF">FDG2_3924</name>
</gene>
<dbReference type="AlphaFoldDB" id="A0A1C3P1T8"/>
<evidence type="ECO:0000313" key="2">
    <source>
        <dbReference type="Proteomes" id="UP000199013"/>
    </source>
</evidence>
<evidence type="ECO:0000313" key="1">
    <source>
        <dbReference type="EMBL" id="SBW23817.1"/>
    </source>
</evidence>
<organism evidence="1 2">
    <name type="scientific">Candidatus Protofrankia californiensis</name>
    <dbReference type="NCBI Taxonomy" id="1839754"/>
    <lineage>
        <taxon>Bacteria</taxon>
        <taxon>Bacillati</taxon>
        <taxon>Actinomycetota</taxon>
        <taxon>Actinomycetes</taxon>
        <taxon>Frankiales</taxon>
        <taxon>Frankiaceae</taxon>
        <taxon>Protofrankia</taxon>
    </lineage>
</organism>
<sequence length="122" mass="12662">MPCFRCHTRQADPARGASPWRRAVVSGEQVLFCPQCQQTVGWSEVLDRCGGCGSTHLAKALGSISCRDCGREISPAPSGLDLPDLGSALLPGNAPAQPVSASPALSAEVEAALARVLGHSLR</sequence>
<dbReference type="Proteomes" id="UP000199013">
    <property type="component" value="Unassembled WGS sequence"/>
</dbReference>
<dbReference type="EMBL" id="FLUV01001650">
    <property type="protein sequence ID" value="SBW23817.1"/>
    <property type="molecule type" value="Genomic_DNA"/>
</dbReference>
<keyword evidence="2" id="KW-1185">Reference proteome</keyword>
<reference evidence="2" key="1">
    <citation type="submission" date="2016-02" db="EMBL/GenBank/DDBJ databases">
        <authorList>
            <person name="Wibberg D."/>
        </authorList>
    </citation>
    <scope>NUCLEOTIDE SEQUENCE [LARGE SCALE GENOMIC DNA]</scope>
</reference>
<proteinExistence type="predicted"/>